<sequence>MPVFEGKCTIDVLWNQKLPENFNIIKVGKVFRQACQSLVTGCEDGVIRIYDIAQIQRGINVKLLHSLETKGGPIQALAVHDVTRFGATDLVVGDSRGSVTIFCQEQILSRSHVSDHSIDCMQIQQDDTGHVAVVTGDSDGNVCALLPYSELWRIRARDHVPVPKSVSGSYKIKSLLSLEIPSCPGVASTNYILASDSCRNLYIIQQGSVVKVIQTPCVISAMTCGKFAHVEGDDTAPVPDEVGSLAASKSAHQVALGGETGAIYILHNFQILSEEYANIELPITKLSSLPGENHSDLLLCAGYFNSLIVVQNGKELCKHTTPDWVNSIVVTDRDNILLGCIDNTVQSLRVKLR</sequence>
<protein>
    <submittedName>
        <fullName evidence="2">Uncharacterized protein LOC106152470</fullName>
    </submittedName>
</protein>
<accession>A0A1S3H688</accession>
<name>A0A1S3H688_LINAN</name>
<dbReference type="AlphaFoldDB" id="A0A1S3H688"/>
<dbReference type="SUPFAM" id="SSF50978">
    <property type="entry name" value="WD40 repeat-like"/>
    <property type="match status" value="1"/>
</dbReference>
<organism evidence="1 2">
    <name type="scientific">Lingula anatina</name>
    <name type="common">Brachiopod</name>
    <name type="synonym">Lingula unguis</name>
    <dbReference type="NCBI Taxonomy" id="7574"/>
    <lineage>
        <taxon>Eukaryota</taxon>
        <taxon>Metazoa</taxon>
        <taxon>Spiralia</taxon>
        <taxon>Lophotrochozoa</taxon>
        <taxon>Brachiopoda</taxon>
        <taxon>Linguliformea</taxon>
        <taxon>Lingulata</taxon>
        <taxon>Lingulida</taxon>
        <taxon>Linguloidea</taxon>
        <taxon>Lingulidae</taxon>
        <taxon>Lingula</taxon>
    </lineage>
</organism>
<gene>
    <name evidence="2" type="primary">LOC106152470</name>
</gene>
<dbReference type="RefSeq" id="XP_013381513.1">
    <property type="nucleotide sequence ID" value="XM_013526059.1"/>
</dbReference>
<evidence type="ECO:0000313" key="1">
    <source>
        <dbReference type="Proteomes" id="UP000085678"/>
    </source>
</evidence>
<evidence type="ECO:0000313" key="2">
    <source>
        <dbReference type="RefSeq" id="XP_013381513.1"/>
    </source>
</evidence>
<dbReference type="KEGG" id="lak:106152470"/>
<keyword evidence="1" id="KW-1185">Reference proteome</keyword>
<reference evidence="2" key="1">
    <citation type="submission" date="2025-08" db="UniProtKB">
        <authorList>
            <consortium name="RefSeq"/>
        </authorList>
    </citation>
    <scope>IDENTIFICATION</scope>
    <source>
        <tissue evidence="2">Gonads</tissue>
    </source>
</reference>
<dbReference type="OrthoDB" id="2123049at2759"/>
<proteinExistence type="predicted"/>
<dbReference type="InterPro" id="IPR036322">
    <property type="entry name" value="WD40_repeat_dom_sf"/>
</dbReference>
<dbReference type="Gene3D" id="2.130.10.10">
    <property type="entry name" value="YVTN repeat-like/Quinoprotein amine dehydrogenase"/>
    <property type="match status" value="1"/>
</dbReference>
<dbReference type="InterPro" id="IPR015943">
    <property type="entry name" value="WD40/YVTN_repeat-like_dom_sf"/>
</dbReference>
<dbReference type="InParanoid" id="A0A1S3H688"/>
<dbReference type="Proteomes" id="UP000085678">
    <property type="component" value="Unplaced"/>
</dbReference>
<dbReference type="GeneID" id="106152470"/>